<name>A0A248VWN3_9BURK</name>
<evidence type="ECO:0000313" key="2">
    <source>
        <dbReference type="Proteomes" id="UP000215158"/>
    </source>
</evidence>
<reference evidence="1 2" key="1">
    <citation type="submission" date="2017-08" db="EMBL/GenBank/DDBJ databases">
        <title>Identification and genetic characteristics of simultaneous BTEX- and naphthalene-degrading Paraburkholderia sp. BN5 isolated from petroleum-contaminated soil.</title>
        <authorList>
            <person name="Lee Y."/>
            <person name="Jeon C.O."/>
        </authorList>
    </citation>
    <scope>NUCLEOTIDE SEQUENCE [LARGE SCALE GENOMIC DNA]</scope>
    <source>
        <strain evidence="1 2">BN5</strain>
        <plasmid evidence="1 2">pBN1</plasmid>
    </source>
</reference>
<geneLocation type="plasmid" evidence="1 2">
    <name>pBN1</name>
</geneLocation>
<dbReference type="Pfam" id="PF10604">
    <property type="entry name" value="Polyketide_cyc2"/>
    <property type="match status" value="1"/>
</dbReference>
<sequence length="168" mass="18647">MCGFAGAVFLGFLAILALHHNGSIETETLIDSSPQTVWTVLTATDDYPLWNPQISRLRGQLREGNVIEFVEGTGPDAMVFHPRILAVQAVRELRWKGYVWFPGLFDGEHRFILETVGNKTRFIQAETFTGILAGTLTQSVLRDTVTSMQAMNDALKKRAELASGQPLK</sequence>
<dbReference type="EMBL" id="CP022991">
    <property type="protein sequence ID" value="ASW03387.1"/>
    <property type="molecule type" value="Genomic_DNA"/>
</dbReference>
<organism evidence="1 2">
    <name type="scientific">Paraburkholderia aromaticivorans</name>
    <dbReference type="NCBI Taxonomy" id="2026199"/>
    <lineage>
        <taxon>Bacteria</taxon>
        <taxon>Pseudomonadati</taxon>
        <taxon>Pseudomonadota</taxon>
        <taxon>Betaproteobacteria</taxon>
        <taxon>Burkholderiales</taxon>
        <taxon>Burkholderiaceae</taxon>
        <taxon>Paraburkholderia</taxon>
    </lineage>
</organism>
<dbReference type="PANTHER" id="PTHR36166:SF1">
    <property type="entry name" value="SRPBCC DOMAIN-CONTAINING PROTEIN"/>
    <property type="match status" value="1"/>
</dbReference>
<dbReference type="InterPro" id="IPR023393">
    <property type="entry name" value="START-like_dom_sf"/>
</dbReference>
<proteinExistence type="predicted"/>
<dbReference type="SUPFAM" id="SSF55961">
    <property type="entry name" value="Bet v1-like"/>
    <property type="match status" value="1"/>
</dbReference>
<dbReference type="PANTHER" id="PTHR36166">
    <property type="entry name" value="CHROMOSOME 9, WHOLE GENOME SHOTGUN SEQUENCE"/>
    <property type="match status" value="1"/>
</dbReference>
<evidence type="ECO:0008006" key="3">
    <source>
        <dbReference type="Google" id="ProtNLM"/>
    </source>
</evidence>
<dbReference type="Proteomes" id="UP000215158">
    <property type="component" value="Plasmid pBN1"/>
</dbReference>
<evidence type="ECO:0000313" key="1">
    <source>
        <dbReference type="EMBL" id="ASW03387.1"/>
    </source>
</evidence>
<protein>
    <recommendedName>
        <fullName evidence="3">SRPBCC domain-containing protein</fullName>
    </recommendedName>
</protein>
<dbReference type="InterPro" id="IPR019587">
    <property type="entry name" value="Polyketide_cyclase/dehydratase"/>
</dbReference>
<gene>
    <name evidence="1" type="ORF">CJU94_34970</name>
</gene>
<dbReference type="CDD" id="cd07822">
    <property type="entry name" value="SRPBCC_4"/>
    <property type="match status" value="1"/>
</dbReference>
<keyword evidence="2" id="KW-1185">Reference proteome</keyword>
<dbReference type="KEGG" id="parb:CJU94_34970"/>
<keyword evidence="1" id="KW-0614">Plasmid</keyword>
<accession>A0A248VWN3</accession>
<dbReference type="Gene3D" id="3.30.530.20">
    <property type="match status" value="1"/>
</dbReference>
<dbReference type="AlphaFoldDB" id="A0A248VWN3"/>